<sequence length="54" mass="5874">MEKQKLMNTPKTRELAVSLSSAEPPEDYAVPLAIGVVTVALLVTASVIWIPTFF</sequence>
<dbReference type="EMBL" id="BMHQ01000001">
    <property type="protein sequence ID" value="GGE04133.1"/>
    <property type="molecule type" value="Genomic_DNA"/>
</dbReference>
<dbReference type="Proteomes" id="UP000625210">
    <property type="component" value="Unassembled WGS sequence"/>
</dbReference>
<gene>
    <name evidence="2" type="ORF">GCM10011571_01350</name>
</gene>
<dbReference type="RefSeq" id="WP_188646004.1">
    <property type="nucleotide sequence ID" value="NZ_BMHQ01000001.1"/>
</dbReference>
<evidence type="ECO:0000313" key="3">
    <source>
        <dbReference type="Proteomes" id="UP000625210"/>
    </source>
</evidence>
<keyword evidence="3" id="KW-1185">Reference proteome</keyword>
<organism evidence="2 3">
    <name type="scientific">Marinithermofilum abyssi</name>
    <dbReference type="NCBI Taxonomy" id="1571185"/>
    <lineage>
        <taxon>Bacteria</taxon>
        <taxon>Bacillati</taxon>
        <taxon>Bacillota</taxon>
        <taxon>Bacilli</taxon>
        <taxon>Bacillales</taxon>
        <taxon>Thermoactinomycetaceae</taxon>
        <taxon>Marinithermofilum</taxon>
    </lineage>
</organism>
<keyword evidence="1" id="KW-0472">Membrane</keyword>
<keyword evidence="1" id="KW-0812">Transmembrane</keyword>
<evidence type="ECO:0000256" key="1">
    <source>
        <dbReference type="SAM" id="Phobius"/>
    </source>
</evidence>
<protein>
    <submittedName>
        <fullName evidence="2">Uncharacterized protein</fullName>
    </submittedName>
</protein>
<dbReference type="AlphaFoldDB" id="A0A8J2YA15"/>
<evidence type="ECO:0000313" key="2">
    <source>
        <dbReference type="EMBL" id="GGE04133.1"/>
    </source>
</evidence>
<name>A0A8J2YA15_9BACL</name>
<comment type="caution">
    <text evidence="2">The sequence shown here is derived from an EMBL/GenBank/DDBJ whole genome shotgun (WGS) entry which is preliminary data.</text>
</comment>
<reference evidence="2" key="1">
    <citation type="journal article" date="2014" name="Int. J. Syst. Evol. Microbiol.">
        <title>Complete genome sequence of Corynebacterium casei LMG S-19264T (=DSM 44701T), isolated from a smear-ripened cheese.</title>
        <authorList>
            <consortium name="US DOE Joint Genome Institute (JGI-PGF)"/>
            <person name="Walter F."/>
            <person name="Albersmeier A."/>
            <person name="Kalinowski J."/>
            <person name="Ruckert C."/>
        </authorList>
    </citation>
    <scope>NUCLEOTIDE SEQUENCE</scope>
    <source>
        <strain evidence="2">CGMCC 1.15179</strain>
    </source>
</reference>
<accession>A0A8J2YA15</accession>
<feature type="transmembrane region" description="Helical" evidence="1">
    <location>
        <begin position="28"/>
        <end position="50"/>
    </location>
</feature>
<reference evidence="2" key="2">
    <citation type="submission" date="2020-09" db="EMBL/GenBank/DDBJ databases">
        <authorList>
            <person name="Sun Q."/>
            <person name="Zhou Y."/>
        </authorList>
    </citation>
    <scope>NUCLEOTIDE SEQUENCE</scope>
    <source>
        <strain evidence="2">CGMCC 1.15179</strain>
    </source>
</reference>
<keyword evidence="1" id="KW-1133">Transmembrane helix</keyword>
<proteinExistence type="predicted"/>